<feature type="transmembrane region" description="Helical" evidence="2">
    <location>
        <begin position="57"/>
        <end position="77"/>
    </location>
</feature>
<organism evidence="4 5">
    <name type="scientific">Onchocerca volvulus</name>
    <dbReference type="NCBI Taxonomy" id="6282"/>
    <lineage>
        <taxon>Eukaryota</taxon>
        <taxon>Metazoa</taxon>
        <taxon>Ecdysozoa</taxon>
        <taxon>Nematoda</taxon>
        <taxon>Chromadorea</taxon>
        <taxon>Rhabditida</taxon>
        <taxon>Spirurina</taxon>
        <taxon>Spiruromorpha</taxon>
        <taxon>Filarioidea</taxon>
        <taxon>Onchocercidae</taxon>
        <taxon>Onchocerca</taxon>
    </lineage>
</organism>
<dbReference type="Pfam" id="PF22954">
    <property type="entry name" value="DUF7027"/>
    <property type="match status" value="1"/>
</dbReference>
<dbReference type="AlphaFoldDB" id="A0A8R1TM81"/>
<reference evidence="5" key="1">
    <citation type="submission" date="2013-10" db="EMBL/GenBank/DDBJ databases">
        <title>Genome sequencing of Onchocerca volvulus.</title>
        <authorList>
            <person name="Cotton J."/>
            <person name="Tsai J."/>
            <person name="Stanley E."/>
            <person name="Tracey A."/>
            <person name="Holroyd N."/>
            <person name="Lustigman S."/>
            <person name="Berriman M."/>
        </authorList>
    </citation>
    <scope>NUCLEOTIDE SEQUENCE</scope>
</reference>
<feature type="transmembrane region" description="Helical" evidence="2">
    <location>
        <begin position="109"/>
        <end position="141"/>
    </location>
</feature>
<keyword evidence="2" id="KW-0472">Membrane</keyword>
<name>A0A8R1TM81_ONCVO</name>
<dbReference type="EnsemblMetazoa" id="OVOC12255.1">
    <property type="protein sequence ID" value="OVOC12255.1"/>
    <property type="gene ID" value="WBGene00249064"/>
</dbReference>
<keyword evidence="2" id="KW-0812">Transmembrane</keyword>
<evidence type="ECO:0000256" key="1">
    <source>
        <dbReference type="SAM" id="MobiDB-lite"/>
    </source>
</evidence>
<feature type="region of interest" description="Disordered" evidence="1">
    <location>
        <begin position="176"/>
        <end position="195"/>
    </location>
</feature>
<proteinExistence type="predicted"/>
<sequence length="195" mass="22702">MQFDPDHPTWRFCFCHLRNCLMILAGSEIIISLLILLCSTIYIVIKNFKQENFLYPTIAARTIFIIFSYAISFSIAVQSIRFIDDVHREILEERNMQINLDKNKIEIYIIGRLLLVFFITFLITVFVLYTIYLIILCICYVKKIKRLRRKRSRNISLQTGLNRAATCIPVSSTIKRDDKGSSDNYSSSYSKAATC</sequence>
<feature type="domain" description="DUF7027" evidence="3">
    <location>
        <begin position="50"/>
        <end position="81"/>
    </location>
</feature>
<keyword evidence="5" id="KW-1185">Reference proteome</keyword>
<keyword evidence="2" id="KW-1133">Transmembrane helix</keyword>
<evidence type="ECO:0000313" key="5">
    <source>
        <dbReference type="Proteomes" id="UP000024404"/>
    </source>
</evidence>
<accession>A0A8R1TM81</accession>
<evidence type="ECO:0000256" key="2">
    <source>
        <dbReference type="SAM" id="Phobius"/>
    </source>
</evidence>
<dbReference type="InterPro" id="IPR054291">
    <property type="entry name" value="DUF7027"/>
</dbReference>
<evidence type="ECO:0000313" key="4">
    <source>
        <dbReference type="EnsemblMetazoa" id="OVOC12255.1"/>
    </source>
</evidence>
<feature type="transmembrane region" description="Helical" evidence="2">
    <location>
        <begin position="20"/>
        <end position="45"/>
    </location>
</feature>
<dbReference type="EMBL" id="CMVM020000411">
    <property type="status" value="NOT_ANNOTATED_CDS"/>
    <property type="molecule type" value="Genomic_DNA"/>
</dbReference>
<protein>
    <recommendedName>
        <fullName evidence="3">DUF7027 domain-containing protein</fullName>
    </recommendedName>
</protein>
<reference evidence="4" key="2">
    <citation type="submission" date="2022-06" db="UniProtKB">
        <authorList>
            <consortium name="EnsemblMetazoa"/>
        </authorList>
    </citation>
    <scope>IDENTIFICATION</scope>
</reference>
<dbReference type="EMBL" id="CMVM020000412">
    <property type="status" value="NOT_ANNOTATED_CDS"/>
    <property type="molecule type" value="Genomic_DNA"/>
</dbReference>
<dbReference type="Proteomes" id="UP000024404">
    <property type="component" value="Unassembled WGS sequence"/>
</dbReference>
<evidence type="ECO:0000259" key="3">
    <source>
        <dbReference type="Pfam" id="PF22954"/>
    </source>
</evidence>
<feature type="compositionally biased region" description="Low complexity" evidence="1">
    <location>
        <begin position="182"/>
        <end position="195"/>
    </location>
</feature>
<dbReference type="Gene3D" id="1.20.1070.10">
    <property type="entry name" value="Rhodopsin 7-helix transmembrane proteins"/>
    <property type="match status" value="1"/>
</dbReference>